<dbReference type="OrthoDB" id="694479at2759"/>
<dbReference type="Pfam" id="PF00560">
    <property type="entry name" value="LRR_1"/>
    <property type="match status" value="1"/>
</dbReference>
<evidence type="ECO:0000256" key="6">
    <source>
        <dbReference type="ARBA" id="ARBA00022729"/>
    </source>
</evidence>
<keyword evidence="16" id="KW-1185">Reference proteome</keyword>
<dbReference type="SMART" id="SM00369">
    <property type="entry name" value="LRR_TYP"/>
    <property type="match status" value="3"/>
</dbReference>
<evidence type="ECO:0000256" key="2">
    <source>
        <dbReference type="ARBA" id="ARBA00022448"/>
    </source>
</evidence>
<evidence type="ECO:0000256" key="5">
    <source>
        <dbReference type="ARBA" id="ARBA00022692"/>
    </source>
</evidence>
<name>A0A9P0E977_NEZVI</name>
<dbReference type="SUPFAM" id="SSF52058">
    <property type="entry name" value="L domain-like"/>
    <property type="match status" value="1"/>
</dbReference>
<keyword evidence="12" id="KW-0407">Ion channel</keyword>
<dbReference type="AlphaFoldDB" id="A0A9P0E977"/>
<feature type="transmembrane region" description="Helical" evidence="13">
    <location>
        <begin position="267"/>
        <end position="288"/>
    </location>
</feature>
<keyword evidence="7" id="KW-0677">Repeat</keyword>
<keyword evidence="8 13" id="KW-1133">Transmembrane helix</keyword>
<dbReference type="EMBL" id="OV725077">
    <property type="protein sequence ID" value="CAH1390724.1"/>
    <property type="molecule type" value="Genomic_DNA"/>
</dbReference>
<keyword evidence="2" id="KW-0813">Transport</keyword>
<accession>A0A9P0E977</accession>
<feature type="chain" id="PRO_5040143744" evidence="14">
    <location>
        <begin position="20"/>
        <end position="322"/>
    </location>
</feature>
<keyword evidence="10 13" id="KW-0472">Membrane</keyword>
<evidence type="ECO:0000256" key="9">
    <source>
        <dbReference type="ARBA" id="ARBA00023065"/>
    </source>
</evidence>
<evidence type="ECO:0000313" key="16">
    <source>
        <dbReference type="Proteomes" id="UP001152798"/>
    </source>
</evidence>
<dbReference type="InterPro" id="IPR032675">
    <property type="entry name" value="LRR_dom_sf"/>
</dbReference>
<dbReference type="InterPro" id="IPR003591">
    <property type="entry name" value="Leu-rich_rpt_typical-subtyp"/>
</dbReference>
<dbReference type="Proteomes" id="UP001152798">
    <property type="component" value="Chromosome 1"/>
</dbReference>
<evidence type="ECO:0000256" key="1">
    <source>
        <dbReference type="ARBA" id="ARBA00004162"/>
    </source>
</evidence>
<dbReference type="PANTHER" id="PTHR46473:SF10">
    <property type="entry name" value="LD45603P-RELATED"/>
    <property type="match status" value="1"/>
</dbReference>
<dbReference type="InterPro" id="IPR001611">
    <property type="entry name" value="Leu-rich_rpt"/>
</dbReference>
<comment type="subcellular location">
    <subcellularLocation>
        <location evidence="1">Cell membrane</location>
        <topology evidence="1">Single-pass membrane protein</topology>
    </subcellularLocation>
</comment>
<evidence type="ECO:0000256" key="12">
    <source>
        <dbReference type="ARBA" id="ARBA00023303"/>
    </source>
</evidence>
<proteinExistence type="predicted"/>
<dbReference type="Gene3D" id="3.80.10.10">
    <property type="entry name" value="Ribonuclease Inhibitor"/>
    <property type="match status" value="1"/>
</dbReference>
<keyword evidence="5 13" id="KW-0812">Transmembrane</keyword>
<feature type="signal peptide" evidence="14">
    <location>
        <begin position="1"/>
        <end position="19"/>
    </location>
</feature>
<evidence type="ECO:0000256" key="10">
    <source>
        <dbReference type="ARBA" id="ARBA00023136"/>
    </source>
</evidence>
<dbReference type="InterPro" id="IPR051432">
    <property type="entry name" value="KCNMA1_auxiliary"/>
</dbReference>
<keyword evidence="3" id="KW-1003">Cell membrane</keyword>
<organism evidence="15 16">
    <name type="scientific">Nezara viridula</name>
    <name type="common">Southern green stink bug</name>
    <name type="synonym">Cimex viridulus</name>
    <dbReference type="NCBI Taxonomy" id="85310"/>
    <lineage>
        <taxon>Eukaryota</taxon>
        <taxon>Metazoa</taxon>
        <taxon>Ecdysozoa</taxon>
        <taxon>Arthropoda</taxon>
        <taxon>Hexapoda</taxon>
        <taxon>Insecta</taxon>
        <taxon>Pterygota</taxon>
        <taxon>Neoptera</taxon>
        <taxon>Paraneoptera</taxon>
        <taxon>Hemiptera</taxon>
        <taxon>Heteroptera</taxon>
        <taxon>Panheteroptera</taxon>
        <taxon>Pentatomomorpha</taxon>
        <taxon>Pentatomoidea</taxon>
        <taxon>Pentatomidae</taxon>
        <taxon>Pentatominae</taxon>
        <taxon>Nezara</taxon>
    </lineage>
</organism>
<keyword evidence="6 14" id="KW-0732">Signal</keyword>
<evidence type="ECO:0000256" key="3">
    <source>
        <dbReference type="ARBA" id="ARBA00022475"/>
    </source>
</evidence>
<keyword evidence="4" id="KW-0433">Leucine-rich repeat</keyword>
<evidence type="ECO:0000256" key="11">
    <source>
        <dbReference type="ARBA" id="ARBA00023157"/>
    </source>
</evidence>
<dbReference type="PROSITE" id="PS51450">
    <property type="entry name" value="LRR"/>
    <property type="match status" value="3"/>
</dbReference>
<evidence type="ECO:0000313" key="15">
    <source>
        <dbReference type="EMBL" id="CAH1390724.1"/>
    </source>
</evidence>
<evidence type="ECO:0000256" key="8">
    <source>
        <dbReference type="ARBA" id="ARBA00022989"/>
    </source>
</evidence>
<gene>
    <name evidence="15" type="ORF">NEZAVI_LOCUS1878</name>
</gene>
<dbReference type="Pfam" id="PF13855">
    <property type="entry name" value="LRR_8"/>
    <property type="match status" value="1"/>
</dbReference>
<evidence type="ECO:0000256" key="4">
    <source>
        <dbReference type="ARBA" id="ARBA00022614"/>
    </source>
</evidence>
<keyword evidence="9" id="KW-0406">Ion transport</keyword>
<evidence type="ECO:0000256" key="13">
    <source>
        <dbReference type="SAM" id="Phobius"/>
    </source>
</evidence>
<evidence type="ECO:0000256" key="14">
    <source>
        <dbReference type="SAM" id="SignalP"/>
    </source>
</evidence>
<keyword evidence="11" id="KW-1015">Disulfide bond</keyword>
<protein>
    <submittedName>
        <fullName evidence="15">Uncharacterized protein</fullName>
    </submittedName>
</protein>
<reference evidence="15" key="1">
    <citation type="submission" date="2022-01" db="EMBL/GenBank/DDBJ databases">
        <authorList>
            <person name="King R."/>
        </authorList>
    </citation>
    <scope>NUCLEOTIDE SEQUENCE</scope>
</reference>
<evidence type="ECO:0000256" key="7">
    <source>
        <dbReference type="ARBA" id="ARBA00022737"/>
    </source>
</evidence>
<sequence>MDIEIICFAILMFLVNTHGGRSPPEGRCRLTTVFRMLGADCSNINLVNIPTQTKSIEVLDASVNRIRILKNNSFTTYASLKFLYLNDNSITIIESGAFIPLEELEVLDLSLNAIRDLPAMMPSTLRRIYISENPLESIPLGSAVSLTYVNLSSCRLTELPHIGELPMLVELNISSNPLVNLTVNNLASFCHLETLRLPQELLESKYISSCDCVRVKRWTIEHSILVIPNFNCTVYDEETACISNSTDEARTFAACQMALQQHYASHWTAMACGIGIIIICAVVLTIVWRRRRRPPPQPHRNPEQEAAFRTRKLLEDAPKSKF</sequence>
<dbReference type="PANTHER" id="PTHR46473">
    <property type="entry name" value="GH08155P"/>
    <property type="match status" value="1"/>
</dbReference>
<dbReference type="GO" id="GO:0005886">
    <property type="term" value="C:plasma membrane"/>
    <property type="evidence" value="ECO:0007669"/>
    <property type="project" value="UniProtKB-SubCell"/>
</dbReference>
<dbReference type="GO" id="GO:0034220">
    <property type="term" value="P:monoatomic ion transmembrane transport"/>
    <property type="evidence" value="ECO:0007669"/>
    <property type="project" value="UniProtKB-KW"/>
</dbReference>